<evidence type="ECO:0000313" key="3">
    <source>
        <dbReference type="Proteomes" id="UP000256964"/>
    </source>
</evidence>
<evidence type="ECO:0000313" key="2">
    <source>
        <dbReference type="EMBL" id="RDX44209.1"/>
    </source>
</evidence>
<reference evidence="2 3" key="1">
    <citation type="journal article" date="2018" name="Biotechnol. Biofuels">
        <title>Integrative visual omics of the white-rot fungus Polyporus brumalis exposes the biotechnological potential of its oxidative enzymes for delignifying raw plant biomass.</title>
        <authorList>
            <person name="Miyauchi S."/>
            <person name="Rancon A."/>
            <person name="Drula E."/>
            <person name="Hage H."/>
            <person name="Chaduli D."/>
            <person name="Favel A."/>
            <person name="Grisel S."/>
            <person name="Henrissat B."/>
            <person name="Herpoel-Gimbert I."/>
            <person name="Ruiz-Duenas F.J."/>
            <person name="Chevret D."/>
            <person name="Hainaut M."/>
            <person name="Lin J."/>
            <person name="Wang M."/>
            <person name="Pangilinan J."/>
            <person name="Lipzen A."/>
            <person name="Lesage-Meessen L."/>
            <person name="Navarro D."/>
            <person name="Riley R."/>
            <person name="Grigoriev I.V."/>
            <person name="Zhou S."/>
            <person name="Raouche S."/>
            <person name="Rosso M.N."/>
        </authorList>
    </citation>
    <scope>NUCLEOTIDE SEQUENCE [LARGE SCALE GENOMIC DNA]</scope>
    <source>
        <strain evidence="2 3">BRFM 1820</strain>
    </source>
</reference>
<feature type="compositionally biased region" description="Low complexity" evidence="1">
    <location>
        <begin position="174"/>
        <end position="192"/>
    </location>
</feature>
<evidence type="ECO:0000256" key="1">
    <source>
        <dbReference type="SAM" id="MobiDB-lite"/>
    </source>
</evidence>
<sequence>MEDLRGVGGTLASADCRSARNGYESTSSHQKASFPLLSSPASGDVVPHRPTPTQPTSHISGDSHVEGGGYPAEDADELEVAYQLLAHDEDDHASVTSDLVPHALDIPGSPALPSMTTLSKHHVEDRAETARLPLPRQALHIRTGRTTHCTPGSTSTLGLTRALFSVALKNSIQTSSSRPPVSRSSVSEPTVSGTGRNSASRAPVSAGRSLLARLSLPTTLPPRSGATGNYRSLLERLSAEVDSANVDENPKDTLRGENENAVNSVDMNVDTSMAMDAHENVDMDVVADADSESDLSRPKKKRHRGGKRIPMSERRRRLYAKEEAAVEAALGV</sequence>
<feature type="compositionally biased region" description="Basic residues" evidence="1">
    <location>
        <begin position="298"/>
        <end position="307"/>
    </location>
</feature>
<dbReference type="AlphaFoldDB" id="A0A371CV98"/>
<dbReference type="Proteomes" id="UP000256964">
    <property type="component" value="Unassembled WGS sequence"/>
</dbReference>
<dbReference type="EMBL" id="KZ857453">
    <property type="protein sequence ID" value="RDX44209.1"/>
    <property type="molecule type" value="Genomic_DNA"/>
</dbReference>
<proteinExistence type="predicted"/>
<feature type="region of interest" description="Disordered" evidence="1">
    <location>
        <begin position="1"/>
        <end position="70"/>
    </location>
</feature>
<name>A0A371CV98_9APHY</name>
<feature type="region of interest" description="Disordered" evidence="1">
    <location>
        <begin position="171"/>
        <end position="205"/>
    </location>
</feature>
<organism evidence="2 3">
    <name type="scientific">Lentinus brumalis</name>
    <dbReference type="NCBI Taxonomy" id="2498619"/>
    <lineage>
        <taxon>Eukaryota</taxon>
        <taxon>Fungi</taxon>
        <taxon>Dikarya</taxon>
        <taxon>Basidiomycota</taxon>
        <taxon>Agaricomycotina</taxon>
        <taxon>Agaricomycetes</taxon>
        <taxon>Polyporales</taxon>
        <taxon>Polyporaceae</taxon>
        <taxon>Lentinus</taxon>
    </lineage>
</organism>
<feature type="region of interest" description="Disordered" evidence="1">
    <location>
        <begin position="288"/>
        <end position="313"/>
    </location>
</feature>
<gene>
    <name evidence="2" type="ORF">OH76DRAFT_1474508</name>
</gene>
<accession>A0A371CV98</accession>
<keyword evidence="3" id="KW-1185">Reference proteome</keyword>
<protein>
    <submittedName>
        <fullName evidence="2">Uncharacterized protein</fullName>
    </submittedName>
</protein>